<comment type="caution">
    <text evidence="1">The sequence shown here is derived from an EMBL/GenBank/DDBJ whole genome shotgun (WGS) entry which is preliminary data.</text>
</comment>
<proteinExistence type="predicted"/>
<dbReference type="RefSeq" id="WP_275116801.1">
    <property type="nucleotide sequence ID" value="NZ_JAOTPO010000001.1"/>
</dbReference>
<sequence>MGARNDQDLEQVFEKIKLLLNDLKYGSITIVVQDEKVIQIEKNEKVRLK</sequence>
<accession>A0ABT5VBU3</accession>
<keyword evidence="2" id="KW-1185">Reference proteome</keyword>
<reference evidence="1" key="1">
    <citation type="submission" date="2024-05" db="EMBL/GenBank/DDBJ databases">
        <title>Alkalihalobacillus sp. strain MEB203 novel alkaliphilic bacterium from Lonar Lake, India.</title>
        <authorList>
            <person name="Joshi A."/>
            <person name="Thite S."/>
            <person name="Mengade P."/>
        </authorList>
    </citation>
    <scope>NUCLEOTIDE SEQUENCE</scope>
    <source>
        <strain evidence="1">MEB 203</strain>
    </source>
</reference>
<dbReference type="EMBL" id="JAOTPO010000001">
    <property type="protein sequence ID" value="MDE5412182.1"/>
    <property type="molecule type" value="Genomic_DNA"/>
</dbReference>
<protein>
    <submittedName>
        <fullName evidence="1">YezD family protein</fullName>
    </submittedName>
</protein>
<evidence type="ECO:0000313" key="2">
    <source>
        <dbReference type="Proteomes" id="UP001148125"/>
    </source>
</evidence>
<organism evidence="1 2">
    <name type="scientific">Alkalihalobacterium chitinilyticum</name>
    <dbReference type="NCBI Taxonomy" id="2980103"/>
    <lineage>
        <taxon>Bacteria</taxon>
        <taxon>Bacillati</taxon>
        <taxon>Bacillota</taxon>
        <taxon>Bacilli</taxon>
        <taxon>Bacillales</taxon>
        <taxon>Bacillaceae</taxon>
        <taxon>Alkalihalobacterium</taxon>
    </lineage>
</organism>
<dbReference type="InterPro" id="IPR018743">
    <property type="entry name" value="DUF2292"/>
</dbReference>
<evidence type="ECO:0000313" key="1">
    <source>
        <dbReference type="EMBL" id="MDE5412182.1"/>
    </source>
</evidence>
<name>A0ABT5VBU3_9BACI</name>
<dbReference type="Pfam" id="PF10055">
    <property type="entry name" value="DUF2292"/>
    <property type="match status" value="1"/>
</dbReference>
<gene>
    <name evidence="1" type="ORF">N7Z68_02120</name>
</gene>
<dbReference type="Proteomes" id="UP001148125">
    <property type="component" value="Unassembled WGS sequence"/>
</dbReference>